<feature type="domain" description="ERAP1-like C-terminal" evidence="12">
    <location>
        <begin position="653"/>
        <end position="998"/>
    </location>
</feature>
<dbReference type="OrthoDB" id="10263094at2759"/>
<dbReference type="Pfam" id="PF02089">
    <property type="entry name" value="Palm_thioest"/>
    <property type="match status" value="1"/>
</dbReference>
<dbReference type="PANTHER" id="PTHR11533">
    <property type="entry name" value="PROTEASE M1 ZINC METALLOPROTEASE"/>
    <property type="match status" value="1"/>
</dbReference>
<dbReference type="InterPro" id="IPR034016">
    <property type="entry name" value="M1_APN-typ"/>
</dbReference>
<dbReference type="InterPro" id="IPR050344">
    <property type="entry name" value="Peptidase_M1_aminopeptidases"/>
</dbReference>
<dbReference type="InterPro" id="IPR024571">
    <property type="entry name" value="ERAP1-like_C_dom"/>
</dbReference>
<dbReference type="GO" id="GO:0008270">
    <property type="term" value="F:zinc ion binding"/>
    <property type="evidence" value="ECO:0007669"/>
    <property type="project" value="InterPro"/>
</dbReference>
<evidence type="ECO:0000259" key="13">
    <source>
        <dbReference type="Pfam" id="PF17900"/>
    </source>
</evidence>
<dbReference type="Pfam" id="PF17900">
    <property type="entry name" value="Peptidase_M1_N"/>
    <property type="match status" value="1"/>
</dbReference>
<dbReference type="EC" id="3.1.2.22" evidence="3"/>
<feature type="domain" description="Peptidase M1 membrane alanine aminopeptidase" evidence="11">
    <location>
        <begin position="494"/>
        <end position="572"/>
    </location>
</feature>
<feature type="region of interest" description="Disordered" evidence="10">
    <location>
        <begin position="1"/>
        <end position="87"/>
    </location>
</feature>
<evidence type="ECO:0000256" key="7">
    <source>
        <dbReference type="ARBA" id="ARBA00023180"/>
    </source>
</evidence>
<dbReference type="FunFam" id="3.40.50.1820:FF:000107">
    <property type="entry name" value="Palmitoyl-protein thioesterase 1"/>
    <property type="match status" value="1"/>
</dbReference>
<comment type="catalytic activity">
    <reaction evidence="9">
        <text>S-hexadecanoyl-L-cysteinyl-[protein] + H2O = L-cysteinyl-[protein] + hexadecanoate + H(+)</text>
        <dbReference type="Rhea" id="RHEA:19233"/>
        <dbReference type="Rhea" id="RHEA-COMP:10131"/>
        <dbReference type="Rhea" id="RHEA-COMP:11032"/>
        <dbReference type="ChEBI" id="CHEBI:7896"/>
        <dbReference type="ChEBI" id="CHEBI:15377"/>
        <dbReference type="ChEBI" id="CHEBI:15378"/>
        <dbReference type="ChEBI" id="CHEBI:29950"/>
        <dbReference type="ChEBI" id="CHEBI:74151"/>
        <dbReference type="EC" id="3.1.2.22"/>
    </reaction>
    <physiologicalReaction direction="left-to-right" evidence="9">
        <dbReference type="Rhea" id="RHEA:19234"/>
    </physiologicalReaction>
</comment>
<dbReference type="GO" id="GO:0005615">
    <property type="term" value="C:extracellular space"/>
    <property type="evidence" value="ECO:0007669"/>
    <property type="project" value="TreeGrafter"/>
</dbReference>
<gene>
    <name evidence="14" type="ORF">AFUS01_LOCUS22573</name>
</gene>
<dbReference type="EMBL" id="CAJVCH010264250">
    <property type="protein sequence ID" value="CAG7734170.1"/>
    <property type="molecule type" value="Genomic_DNA"/>
</dbReference>
<dbReference type="GO" id="GO:0005737">
    <property type="term" value="C:cytoplasm"/>
    <property type="evidence" value="ECO:0007669"/>
    <property type="project" value="TreeGrafter"/>
</dbReference>
<evidence type="ECO:0000256" key="5">
    <source>
        <dbReference type="ARBA" id="ARBA00022729"/>
    </source>
</evidence>
<dbReference type="Pfam" id="PF11838">
    <property type="entry name" value="ERAP1_C"/>
    <property type="match status" value="1"/>
</dbReference>
<evidence type="ECO:0000313" key="15">
    <source>
        <dbReference type="Proteomes" id="UP000708208"/>
    </source>
</evidence>
<dbReference type="Pfam" id="PF01433">
    <property type="entry name" value="Peptidase_M1"/>
    <property type="match status" value="2"/>
</dbReference>
<keyword evidence="5" id="KW-0732">Signal</keyword>
<dbReference type="GO" id="GO:0006508">
    <property type="term" value="P:proteolysis"/>
    <property type="evidence" value="ECO:0007669"/>
    <property type="project" value="TreeGrafter"/>
</dbReference>
<reference evidence="14" key="1">
    <citation type="submission" date="2021-06" db="EMBL/GenBank/DDBJ databases">
        <authorList>
            <person name="Hodson N. C."/>
            <person name="Mongue J. A."/>
            <person name="Jaron S. K."/>
        </authorList>
    </citation>
    <scope>NUCLEOTIDE SEQUENCE</scope>
</reference>
<dbReference type="GO" id="GO:0008474">
    <property type="term" value="F:palmitoyl-(protein) hydrolase activity"/>
    <property type="evidence" value="ECO:0007669"/>
    <property type="project" value="UniProtKB-EC"/>
</dbReference>
<dbReference type="GO" id="GO:0016020">
    <property type="term" value="C:membrane"/>
    <property type="evidence" value="ECO:0007669"/>
    <property type="project" value="TreeGrafter"/>
</dbReference>
<evidence type="ECO:0000256" key="6">
    <source>
        <dbReference type="ARBA" id="ARBA00022801"/>
    </source>
</evidence>
<dbReference type="InterPro" id="IPR045357">
    <property type="entry name" value="Aminopeptidase_N-like_N"/>
</dbReference>
<proteinExistence type="inferred from homology"/>
<evidence type="ECO:0000256" key="10">
    <source>
        <dbReference type="SAM" id="MobiDB-lite"/>
    </source>
</evidence>
<evidence type="ECO:0000256" key="8">
    <source>
        <dbReference type="ARBA" id="ARBA00031934"/>
    </source>
</evidence>
<comment type="caution">
    <text evidence="14">The sequence shown here is derived from an EMBL/GenBank/DDBJ whole genome shotgun (WGS) entry which is preliminary data.</text>
</comment>
<name>A0A8J2KXH2_9HEXA</name>
<keyword evidence="6" id="KW-0378">Hydrolase</keyword>
<protein>
    <recommendedName>
        <fullName evidence="4">Palmitoyl-protein thioesterase 1</fullName>
        <ecNumber evidence="3">3.1.2.22</ecNumber>
    </recommendedName>
    <alternativeName>
        <fullName evidence="8">Palmitoyl-protein hydrolase 1</fullName>
    </alternativeName>
</protein>
<evidence type="ECO:0000256" key="2">
    <source>
        <dbReference type="ARBA" id="ARBA00010758"/>
    </source>
</evidence>
<dbReference type="Proteomes" id="UP000708208">
    <property type="component" value="Unassembled WGS sequence"/>
</dbReference>
<evidence type="ECO:0000313" key="14">
    <source>
        <dbReference type="EMBL" id="CAG7734170.1"/>
    </source>
</evidence>
<evidence type="ECO:0000259" key="11">
    <source>
        <dbReference type="Pfam" id="PF01433"/>
    </source>
</evidence>
<evidence type="ECO:0000259" key="12">
    <source>
        <dbReference type="Pfam" id="PF11838"/>
    </source>
</evidence>
<evidence type="ECO:0000256" key="1">
    <source>
        <dbReference type="ARBA" id="ARBA00010136"/>
    </source>
</evidence>
<dbReference type="GO" id="GO:0042277">
    <property type="term" value="F:peptide binding"/>
    <property type="evidence" value="ECO:0007669"/>
    <property type="project" value="TreeGrafter"/>
</dbReference>
<evidence type="ECO:0000256" key="9">
    <source>
        <dbReference type="ARBA" id="ARBA00047409"/>
    </source>
</evidence>
<comment type="similarity">
    <text evidence="2">Belongs to the palmitoyl-protein thioesterase family.</text>
</comment>
<sequence length="1341" mass="153443">MPVAKSKASPSAQELARKVSQRSHNTPLPQFKLVPDSTQKNKSVSTKRETPVKKTKKRPSPSNKKNSSVRGQGRGWGRKSQVAPVNQSSTIIRSGGSVVQAPLIYGEIPPSLDTSKLKLSIKQIFMKKNREYPKLPKAISPTKYFIGINPELDLFSFTAVVLILAQVRQPVQKIVMNSVGLQITSVFVYKNEEEARAKVSEEDPKKSLKFVSSNEEETLEITMPNAKLRVGTCAIKISFKGTIVDQMKGFHYSKFTNLNSKTFYTYLTKCQPCDARRIFPCFDEPEYKAKFSLSLTVPKKATVLANMPEKESKKIKKSNFREVVFEETPPMPTFLFAFVIGKFNFIRGTTSRGVKVRVFTPAHAKKREGKFALNTAIKAIDFMETFTGIPYSQTKMDLVPIEEMNIESQCNLGLCMFRDDAILILGKRKQSGSLDESPSLLYQKIALLVSRAVVEQWVENKVTLEWWSDVWLNVGLGTFLQYLCVQAIIEDFQYDLQDPPDIEETYDEITSDKGASILRMLYSYVGFQQFQKGLTTYIKSNENNDSKADSLWNAIETESDEDSNLVDLMLNWTLAKGYPLIMVTSIMEVQSDTAIKANQQRFASTIESAGKKTQGWEIPLRVICSTDPSTVAHTEIIRDYQFTVNIPQSGISWVVLNSGRSGYFRVGYAKNVMEKITSAIKLKEMRPMDRLIILQDMFAMAISGYSSVVDLLQLLQAYIQEDDYHVWRAIDDIIQELDCYISYSTKESYERFQQYILAIYKNIERIYGKDAFEKKHPPIHEYTRFIRQHFACLHRYDEPSHKKHVESLMFGLVIKRMCLFGHVGTLEWAKNVFISSTNDESDVHPDIYPAVAIGFSQWKDNEENLHLIFRAYRRASSIQEKEIIMEGFTLFRANTHIRKILQFAISDNVTRAHAPLIMARCSSTKLGRHMSWYFFKEHIAHFSREYYQNEQLLRPIFRHILSNFMTDDRLQDVQGFFKEHGFQGLQRTVEETLDCIRRNIAWAKRDLLKVNTFLVNLQPNELVDERKGNVHITNTDSDGQVDDDVDNLVAREIETNSIYGSSAELQSSYVPIVYWHGMGDNAVHVKSALNFITRELPGVYVVSLQIGPSIAKDTEYSYFYDINKQVALVCEAIKNDTHLQAGYNAIGLSQGGQFLRAVAQRCPDPPMKNLISLGGQHQGVFGIPRCSAPDHSWCEIIDKLLTNFAYEGWVQSSLVQAAYWHDPFKNDVYIENSIFLADINNERTLNQTYKENLLRLENLVLVLFENETVVQPKESEWFGFYEPGQDKKMVPLQESTLYKEDRIGLRQLNESGRLHLLSSEGNHLAFTKPWFIKNILKPFLS</sequence>
<comment type="similarity">
    <text evidence="1">Belongs to the peptidase M1 family.</text>
</comment>
<evidence type="ECO:0000256" key="3">
    <source>
        <dbReference type="ARBA" id="ARBA00012423"/>
    </source>
</evidence>
<feature type="domain" description="Aminopeptidase N-like N-terminal" evidence="13">
    <location>
        <begin position="141"/>
        <end position="335"/>
    </location>
</feature>
<dbReference type="GO" id="GO:0043171">
    <property type="term" value="P:peptide catabolic process"/>
    <property type="evidence" value="ECO:0007669"/>
    <property type="project" value="TreeGrafter"/>
</dbReference>
<keyword evidence="15" id="KW-1185">Reference proteome</keyword>
<accession>A0A8J2KXH2</accession>
<dbReference type="PANTHER" id="PTHR11533:SF174">
    <property type="entry name" value="PUROMYCIN-SENSITIVE AMINOPEPTIDASE-RELATED"/>
    <property type="match status" value="1"/>
</dbReference>
<dbReference type="GO" id="GO:0070006">
    <property type="term" value="F:metalloaminopeptidase activity"/>
    <property type="evidence" value="ECO:0007669"/>
    <property type="project" value="TreeGrafter"/>
</dbReference>
<organism evidence="14 15">
    <name type="scientific">Allacma fusca</name>
    <dbReference type="NCBI Taxonomy" id="39272"/>
    <lineage>
        <taxon>Eukaryota</taxon>
        <taxon>Metazoa</taxon>
        <taxon>Ecdysozoa</taxon>
        <taxon>Arthropoda</taxon>
        <taxon>Hexapoda</taxon>
        <taxon>Collembola</taxon>
        <taxon>Symphypleona</taxon>
        <taxon>Sminthuridae</taxon>
        <taxon>Allacma</taxon>
    </lineage>
</organism>
<dbReference type="CDD" id="cd09601">
    <property type="entry name" value="M1_APN-Q_like"/>
    <property type="match status" value="1"/>
</dbReference>
<evidence type="ECO:0000256" key="4">
    <source>
        <dbReference type="ARBA" id="ARBA00014212"/>
    </source>
</evidence>
<dbReference type="InterPro" id="IPR014782">
    <property type="entry name" value="Peptidase_M1_dom"/>
</dbReference>
<keyword evidence="7" id="KW-0325">Glycoprotein</keyword>
<feature type="domain" description="Peptidase M1 membrane alanine aminopeptidase" evidence="11">
    <location>
        <begin position="371"/>
        <end position="493"/>
    </location>
</feature>